<dbReference type="InterPro" id="IPR017871">
    <property type="entry name" value="ABC_transporter-like_CS"/>
</dbReference>
<evidence type="ECO:0000256" key="5">
    <source>
        <dbReference type="ARBA" id="ARBA00054718"/>
    </source>
</evidence>
<dbReference type="PROSITE" id="PS50893">
    <property type="entry name" value="ABC_TRANSPORTER_2"/>
    <property type="match status" value="1"/>
</dbReference>
<keyword evidence="9" id="KW-1185">Reference proteome</keyword>
<keyword evidence="3" id="KW-0547">Nucleotide-binding</keyword>
<organism evidence="8 9">
    <name type="scientific">Streptacidiphilus jiangxiensis</name>
    <dbReference type="NCBI Taxonomy" id="235985"/>
    <lineage>
        <taxon>Bacteria</taxon>
        <taxon>Bacillati</taxon>
        <taxon>Actinomycetota</taxon>
        <taxon>Actinomycetes</taxon>
        <taxon>Kitasatosporales</taxon>
        <taxon>Streptomycetaceae</taxon>
        <taxon>Streptacidiphilus</taxon>
    </lineage>
</organism>
<gene>
    <name evidence="8" type="ORF">SAMN05414137_112217</name>
</gene>
<comment type="function">
    <text evidence="5">Part of the ABC transporter FtsEX involved in cellular division. Has ATPase activity.</text>
</comment>
<evidence type="ECO:0000256" key="3">
    <source>
        <dbReference type="ARBA" id="ARBA00022741"/>
    </source>
</evidence>
<dbReference type="GO" id="GO:0016887">
    <property type="term" value="F:ATP hydrolysis activity"/>
    <property type="evidence" value="ECO:0007669"/>
    <property type="project" value="InterPro"/>
</dbReference>
<keyword evidence="2" id="KW-0813">Transport</keyword>
<feature type="domain" description="ABC transporter" evidence="7">
    <location>
        <begin position="16"/>
        <end position="240"/>
    </location>
</feature>
<evidence type="ECO:0000256" key="2">
    <source>
        <dbReference type="ARBA" id="ARBA00022448"/>
    </source>
</evidence>
<reference evidence="9" key="1">
    <citation type="submission" date="2016-10" db="EMBL/GenBank/DDBJ databases">
        <authorList>
            <person name="Varghese N."/>
        </authorList>
    </citation>
    <scope>NUCLEOTIDE SEQUENCE [LARGE SCALE GENOMIC DNA]</scope>
    <source>
        <strain evidence="9">DSM 45096 / BCRC 16803 / CGMCC 4.1857 / CIP 109030 / JCM 12277 / KCTC 19219 / NBRC 100920 / 33214</strain>
    </source>
</reference>
<dbReference type="InterPro" id="IPR027417">
    <property type="entry name" value="P-loop_NTPase"/>
</dbReference>
<dbReference type="GO" id="GO:0005886">
    <property type="term" value="C:plasma membrane"/>
    <property type="evidence" value="ECO:0007669"/>
    <property type="project" value="TreeGrafter"/>
</dbReference>
<accession>A0A1H7SVD0</accession>
<evidence type="ECO:0000259" key="7">
    <source>
        <dbReference type="PROSITE" id="PS50893"/>
    </source>
</evidence>
<keyword evidence="4 8" id="KW-0067">ATP-binding</keyword>
<evidence type="ECO:0000256" key="6">
    <source>
        <dbReference type="ARBA" id="ARBA00063837"/>
    </source>
</evidence>
<dbReference type="EMBL" id="FOAZ01000012">
    <property type="protein sequence ID" value="SEL75874.1"/>
    <property type="molecule type" value="Genomic_DNA"/>
</dbReference>
<dbReference type="Proteomes" id="UP000183015">
    <property type="component" value="Unassembled WGS sequence"/>
</dbReference>
<dbReference type="InterPro" id="IPR003439">
    <property type="entry name" value="ABC_transporter-like_ATP-bd"/>
</dbReference>
<dbReference type="InterPro" id="IPR015854">
    <property type="entry name" value="ABC_transpr_LolD-like"/>
</dbReference>
<evidence type="ECO:0000256" key="4">
    <source>
        <dbReference type="ARBA" id="ARBA00022840"/>
    </source>
</evidence>
<dbReference type="GO" id="GO:0005524">
    <property type="term" value="F:ATP binding"/>
    <property type="evidence" value="ECO:0007669"/>
    <property type="project" value="UniProtKB-KW"/>
</dbReference>
<dbReference type="AlphaFoldDB" id="A0A1H7SVD0"/>
<dbReference type="CDD" id="cd03255">
    <property type="entry name" value="ABC_MJ0796_LolCDE_FtsE"/>
    <property type="match status" value="1"/>
</dbReference>
<comment type="subunit">
    <text evidence="6">Homodimer. Forms a membrane-associated complex with FtsX.</text>
</comment>
<protein>
    <submittedName>
        <fullName evidence="8">Putative ABC transport system ATP-binding protein/lipoprotein-releasing system ATP-binding protein</fullName>
    </submittedName>
</protein>
<dbReference type="Gene3D" id="3.40.50.300">
    <property type="entry name" value="P-loop containing nucleotide triphosphate hydrolases"/>
    <property type="match status" value="1"/>
</dbReference>
<comment type="similarity">
    <text evidence="1">Belongs to the ABC transporter superfamily.</text>
</comment>
<dbReference type="SMART" id="SM00382">
    <property type="entry name" value="AAA"/>
    <property type="match status" value="1"/>
</dbReference>
<evidence type="ECO:0000313" key="9">
    <source>
        <dbReference type="Proteomes" id="UP000183015"/>
    </source>
</evidence>
<name>A0A1H7SVD0_STRJI</name>
<dbReference type="InterPro" id="IPR003593">
    <property type="entry name" value="AAA+_ATPase"/>
</dbReference>
<dbReference type="SUPFAM" id="SSF52540">
    <property type="entry name" value="P-loop containing nucleoside triphosphate hydrolases"/>
    <property type="match status" value="1"/>
</dbReference>
<dbReference type="FunFam" id="3.40.50.300:FF:000056">
    <property type="entry name" value="Cell division ATP-binding protein FtsE"/>
    <property type="match status" value="1"/>
</dbReference>
<dbReference type="PROSITE" id="PS00211">
    <property type="entry name" value="ABC_TRANSPORTER_1"/>
    <property type="match status" value="1"/>
</dbReference>
<proteinExistence type="inferred from homology"/>
<dbReference type="eggNOG" id="COG1136">
    <property type="taxonomic scope" value="Bacteria"/>
</dbReference>
<keyword evidence="8" id="KW-0449">Lipoprotein</keyword>
<dbReference type="GO" id="GO:0022857">
    <property type="term" value="F:transmembrane transporter activity"/>
    <property type="evidence" value="ECO:0007669"/>
    <property type="project" value="TreeGrafter"/>
</dbReference>
<dbReference type="PANTHER" id="PTHR24220">
    <property type="entry name" value="IMPORT ATP-BINDING PROTEIN"/>
    <property type="match status" value="1"/>
</dbReference>
<dbReference type="Pfam" id="PF00005">
    <property type="entry name" value="ABC_tran"/>
    <property type="match status" value="1"/>
</dbReference>
<evidence type="ECO:0000256" key="1">
    <source>
        <dbReference type="ARBA" id="ARBA00005417"/>
    </source>
</evidence>
<evidence type="ECO:0000313" key="8">
    <source>
        <dbReference type="EMBL" id="SEL75874.1"/>
    </source>
</evidence>
<dbReference type="STRING" id="235985.SAMN05414137_112217"/>
<dbReference type="InterPro" id="IPR017911">
    <property type="entry name" value="MacB-like_ATP-bd"/>
</dbReference>
<sequence>MAVHGVSQGKGEQMPIGLRGVSRGYPGLTALDAVDLEIADGTAVALTGPSGAGKSTVLHLLGGMDTPTAGSVEIDGKPLTAKDLDAHRRRVGFVFQRFHLLPALTVLDNVLAPVLPRRVDYDRRARAAEVLEAVGLAARAQALPAELSGGQQQRVAIARALVARPRLLLADEPTGNLDSVTGREIVELLLSLRERYGTTLVLATHDAEVAASCDRVLRLQDGRITADTTIEPAGDVLDRLGGLRP</sequence>